<evidence type="ECO:0000259" key="10">
    <source>
        <dbReference type="Pfam" id="PF00535"/>
    </source>
</evidence>
<dbReference type="Proteomes" id="UP000231701">
    <property type="component" value="Chromosome"/>
</dbReference>
<dbReference type="InterPro" id="IPR001173">
    <property type="entry name" value="Glyco_trans_2-like"/>
</dbReference>
<dbReference type="GO" id="GO:0016757">
    <property type="term" value="F:glycosyltransferase activity"/>
    <property type="evidence" value="ECO:0007669"/>
    <property type="project" value="UniProtKB-KW"/>
</dbReference>
<reference evidence="11 12" key="1">
    <citation type="submission" date="2016-12" db="EMBL/GenBank/DDBJ databases">
        <title>Isolation and genomic insights into novel planktonic Zetaproteobacteria from stratified waters of the Chesapeake Bay.</title>
        <authorList>
            <person name="McAllister S.M."/>
            <person name="Kato S."/>
            <person name="Chan C.S."/>
            <person name="Chiu B.K."/>
            <person name="Field E.K."/>
        </authorList>
    </citation>
    <scope>NUCLEOTIDE SEQUENCE [LARGE SCALE GENOMIC DNA]</scope>
    <source>
        <strain evidence="11 12">CP-5</strain>
    </source>
</reference>
<keyword evidence="5 9" id="KW-0812">Transmembrane</keyword>
<evidence type="ECO:0000256" key="1">
    <source>
        <dbReference type="ARBA" id="ARBA00004651"/>
    </source>
</evidence>
<keyword evidence="3" id="KW-0328">Glycosyltransferase</keyword>
<dbReference type="GO" id="GO:0005886">
    <property type="term" value="C:plasma membrane"/>
    <property type="evidence" value="ECO:0007669"/>
    <property type="project" value="UniProtKB-SubCell"/>
</dbReference>
<proteinExistence type="inferred from homology"/>
<dbReference type="Gene3D" id="3.90.550.10">
    <property type="entry name" value="Spore Coat Polysaccharide Biosynthesis Protein SpsA, Chain A"/>
    <property type="match status" value="1"/>
</dbReference>
<evidence type="ECO:0000256" key="8">
    <source>
        <dbReference type="ARBA" id="ARBA00038152"/>
    </source>
</evidence>
<sequence>METGVEQGDRLVEPKTQLLLSVVVPVFNEDDVLSEFYSRLSSVLSDIEMRHEVVFVNDGSVDNTLSIIESLRCADANIAVVDLTRNFGKEIALTAGLDHARGDAVINIDADLQDPPELIPQLVKKWQEGYDVVYATRTERRGESGLRKLSASIFYRLIHWSASVQIPQDTGDYRLLSRRATNALLRLREQHRFMKGLFSWIGYPQTGIPYQREPRGAGCSKWNYWQLWNFALEGLTSFTTVPLKVASYVGAITATLAFLYGIKIIGTTLIYGDPVAGYPTLMVTVLFIGGVQLLSIGVLGEYMARIFDESKKRPLYLVKTYQPAENIKPDG</sequence>
<dbReference type="EMBL" id="CP018799">
    <property type="protein sequence ID" value="ATX79910.1"/>
    <property type="molecule type" value="Genomic_DNA"/>
</dbReference>
<dbReference type="InterPro" id="IPR029044">
    <property type="entry name" value="Nucleotide-diphossugar_trans"/>
</dbReference>
<keyword evidence="6 9" id="KW-1133">Transmembrane helix</keyword>
<evidence type="ECO:0000256" key="2">
    <source>
        <dbReference type="ARBA" id="ARBA00022475"/>
    </source>
</evidence>
<comment type="subcellular location">
    <subcellularLocation>
        <location evidence="1">Cell membrane</location>
        <topology evidence="1">Multi-pass membrane protein</topology>
    </subcellularLocation>
</comment>
<evidence type="ECO:0000256" key="3">
    <source>
        <dbReference type="ARBA" id="ARBA00022676"/>
    </source>
</evidence>
<dbReference type="FunFam" id="3.90.550.10:FF:000079">
    <property type="entry name" value="Probable glycosyl transferase"/>
    <property type="match status" value="1"/>
</dbReference>
<feature type="transmembrane region" description="Helical" evidence="9">
    <location>
        <begin position="283"/>
        <end position="304"/>
    </location>
</feature>
<keyword evidence="12" id="KW-1185">Reference proteome</keyword>
<dbReference type="PANTHER" id="PTHR48090:SF1">
    <property type="entry name" value="PROPHAGE BACTOPRENOL GLUCOSYL TRANSFERASE HOMOLOG"/>
    <property type="match status" value="1"/>
</dbReference>
<dbReference type="Pfam" id="PF00535">
    <property type="entry name" value="Glycos_transf_2"/>
    <property type="match status" value="1"/>
</dbReference>
<dbReference type="AlphaFoldDB" id="A0A2K8KY38"/>
<dbReference type="OrthoDB" id="5291731at2"/>
<dbReference type="SUPFAM" id="SSF53448">
    <property type="entry name" value="Nucleotide-diphospho-sugar transferases"/>
    <property type="match status" value="1"/>
</dbReference>
<dbReference type="CDD" id="cd04187">
    <property type="entry name" value="DPM1_like_bac"/>
    <property type="match status" value="1"/>
</dbReference>
<evidence type="ECO:0000256" key="6">
    <source>
        <dbReference type="ARBA" id="ARBA00022989"/>
    </source>
</evidence>
<evidence type="ECO:0000256" key="5">
    <source>
        <dbReference type="ARBA" id="ARBA00022692"/>
    </source>
</evidence>
<keyword evidence="4 11" id="KW-0808">Transferase</keyword>
<comment type="similarity">
    <text evidence="8">Belongs to the glycosyltransferase 2 family. GtrB subfamily.</text>
</comment>
<organism evidence="11 12">
    <name type="scientific">Mariprofundus aestuarium</name>
    <dbReference type="NCBI Taxonomy" id="1921086"/>
    <lineage>
        <taxon>Bacteria</taxon>
        <taxon>Pseudomonadati</taxon>
        <taxon>Pseudomonadota</taxon>
        <taxon>Candidatius Mariprofundia</taxon>
        <taxon>Mariprofundales</taxon>
        <taxon>Mariprofundaceae</taxon>
        <taxon>Mariprofundus</taxon>
    </lineage>
</organism>
<evidence type="ECO:0000313" key="11">
    <source>
        <dbReference type="EMBL" id="ATX79910.1"/>
    </source>
</evidence>
<feature type="transmembrane region" description="Helical" evidence="9">
    <location>
        <begin position="245"/>
        <end position="271"/>
    </location>
</feature>
<dbReference type="InterPro" id="IPR050256">
    <property type="entry name" value="Glycosyltransferase_2"/>
</dbReference>
<dbReference type="KEGG" id="maes:Ga0123461_1496"/>
<evidence type="ECO:0000313" key="12">
    <source>
        <dbReference type="Proteomes" id="UP000231701"/>
    </source>
</evidence>
<protein>
    <submittedName>
        <fullName evidence="11">Glycosyltransferase involved in cell wall bisynthesis</fullName>
    </submittedName>
</protein>
<evidence type="ECO:0000256" key="7">
    <source>
        <dbReference type="ARBA" id="ARBA00023136"/>
    </source>
</evidence>
<dbReference type="PANTHER" id="PTHR48090">
    <property type="entry name" value="UNDECAPRENYL-PHOSPHATE 4-DEOXY-4-FORMAMIDO-L-ARABINOSE TRANSFERASE-RELATED"/>
    <property type="match status" value="1"/>
</dbReference>
<dbReference type="RefSeq" id="WP_100277742.1">
    <property type="nucleotide sequence ID" value="NZ_CP018799.1"/>
</dbReference>
<evidence type="ECO:0000256" key="9">
    <source>
        <dbReference type="SAM" id="Phobius"/>
    </source>
</evidence>
<accession>A0A2K8KY38</accession>
<evidence type="ECO:0000256" key="4">
    <source>
        <dbReference type="ARBA" id="ARBA00022679"/>
    </source>
</evidence>
<gene>
    <name evidence="11" type="ORF">Ga0123461_1496</name>
</gene>
<keyword evidence="7 9" id="KW-0472">Membrane</keyword>
<name>A0A2K8KY38_MARES</name>
<feature type="domain" description="Glycosyltransferase 2-like" evidence="10">
    <location>
        <begin position="21"/>
        <end position="181"/>
    </location>
</feature>
<keyword evidence="2" id="KW-1003">Cell membrane</keyword>